<dbReference type="CDD" id="cd16922">
    <property type="entry name" value="HATPase_EvgS-ArcB-TorS-like"/>
    <property type="match status" value="1"/>
</dbReference>
<dbReference type="FunFam" id="3.30.565.10:FF:000010">
    <property type="entry name" value="Sensor histidine kinase RcsC"/>
    <property type="match status" value="1"/>
</dbReference>
<dbReference type="EMBL" id="AP025523">
    <property type="protein sequence ID" value="BDE06414.1"/>
    <property type="molecule type" value="Genomic_DNA"/>
</dbReference>
<feature type="domain" description="Response regulatory" evidence="19">
    <location>
        <begin position="657"/>
        <end position="775"/>
    </location>
</feature>
<gene>
    <name evidence="21" type="ORF">WPS_16900</name>
</gene>
<reference evidence="21 22" key="1">
    <citation type="journal article" date="2022" name="ISME Commun">
        <title>Vulcanimicrobium alpinus gen. nov. sp. nov., the first cultivated representative of the candidate phylum 'Eremiobacterota', is a metabolically versatile aerobic anoxygenic phototroph.</title>
        <authorList>
            <person name="Yabe S."/>
            <person name="Muto K."/>
            <person name="Abe K."/>
            <person name="Yokota A."/>
            <person name="Staudigel H."/>
            <person name="Tebo B.M."/>
        </authorList>
    </citation>
    <scope>NUCLEOTIDE SEQUENCE [LARGE SCALE GENOMIC DNA]</scope>
    <source>
        <strain evidence="21 22">WC8-2</strain>
    </source>
</reference>
<dbReference type="EC" id="2.7.13.3" evidence="4"/>
<feature type="domain" description="Histidine kinase" evidence="18">
    <location>
        <begin position="276"/>
        <end position="497"/>
    </location>
</feature>
<dbReference type="SUPFAM" id="SSF52172">
    <property type="entry name" value="CheY-like"/>
    <property type="match status" value="2"/>
</dbReference>
<dbReference type="InterPro" id="IPR004358">
    <property type="entry name" value="Sig_transdc_His_kin-like_C"/>
</dbReference>
<accession>A0AAN1XWR8</accession>
<evidence type="ECO:0000256" key="8">
    <source>
        <dbReference type="ARBA" id="ARBA00022692"/>
    </source>
</evidence>
<evidence type="ECO:0000256" key="7">
    <source>
        <dbReference type="ARBA" id="ARBA00022679"/>
    </source>
</evidence>
<evidence type="ECO:0000256" key="15">
    <source>
        <dbReference type="ARBA" id="ARBA00074306"/>
    </source>
</evidence>
<feature type="domain" description="HAMP" evidence="20">
    <location>
        <begin position="201"/>
        <end position="254"/>
    </location>
</feature>
<keyword evidence="5" id="KW-1003">Cell membrane</keyword>
<dbReference type="RefSeq" id="WP_317997373.1">
    <property type="nucleotide sequence ID" value="NZ_AP025523.1"/>
</dbReference>
<keyword evidence="13" id="KW-0902">Two-component regulatory system</keyword>
<sequence>MSLRARLSALVIVPLALILGVIAVVTYFGSRTHAMENVSRDATIRLEASDDVLISVLHAQNAVRRVLLRGDRASYAAARAGVLARIGALHAATAGDLDVEESVGAIDAFARRELTRLDAETPATKPGSIDARSALATTARAESLMTDLIAAKLRFDTIERDRRAQARVQLQAIWRSSGIWLFVVALAGGTATLVLAFIVSRSLAQRIERVEQHARAYMRGKPVADADALAGSDEVAELDRTLRVMAATIRSREDELRAAVARAEEASRAKSDFVATMSHEIRTPMNGVIGMSELLLDTPLDREQHEYVQTIRHSGETLLGVINDVLDFSKIEAGRLELERADVEIVVLTETVAAIVAPQAHAKHLELVTYADVGVPQFVVGDPLRLRQILLNLLSNAVKFTDRGSVVVVVTVEHETDAEVTLRFAISDTGIGIDATTEATLFEPFRQADMSTTRRFGGTGLGLTISRRLVRLMEGEIGVQSTPGRGSTFWFTIPFARSRAVPGTPAVRELRGTRTLVVEDDPRTLELLRRTLEGWGVHADKVQDAATALRHLTWAAERGEPYDNVLVDYDLGMSDGIALGWKIRQHPLLGHTGLVMITANDDRELAAQARAAGFSSYLVKPATQSSLFDAIAGVVQARAGDLPGAAADPSAPARAERILIAEDNPVNQRLATRQLERLGFAPEVAGNGAEAVLAHSRGNVDLIFMDVQMPVLDGYDATAQIRRAELRTRTHTVIVAMTANARGEDRDACLAAGMDDYVAKPVSLADLRRVLDRWLPATSNAASAG</sequence>
<dbReference type="InterPro" id="IPR036097">
    <property type="entry name" value="HisK_dim/P_sf"/>
</dbReference>
<evidence type="ECO:0000256" key="5">
    <source>
        <dbReference type="ARBA" id="ARBA00022475"/>
    </source>
</evidence>
<evidence type="ECO:0000256" key="9">
    <source>
        <dbReference type="ARBA" id="ARBA00022741"/>
    </source>
</evidence>
<dbReference type="PROSITE" id="PS50885">
    <property type="entry name" value="HAMP"/>
    <property type="match status" value="1"/>
</dbReference>
<evidence type="ECO:0000256" key="16">
    <source>
        <dbReference type="PROSITE-ProRule" id="PRU00169"/>
    </source>
</evidence>
<dbReference type="InterPro" id="IPR003660">
    <property type="entry name" value="HAMP_dom"/>
</dbReference>
<feature type="domain" description="Response regulatory" evidence="19">
    <location>
        <begin position="514"/>
        <end position="635"/>
    </location>
</feature>
<dbReference type="SMART" id="SM00387">
    <property type="entry name" value="HATPase_c"/>
    <property type="match status" value="1"/>
</dbReference>
<evidence type="ECO:0000256" key="1">
    <source>
        <dbReference type="ARBA" id="ARBA00000085"/>
    </source>
</evidence>
<dbReference type="PROSITE" id="PS50110">
    <property type="entry name" value="RESPONSE_REGULATORY"/>
    <property type="match status" value="2"/>
</dbReference>
<dbReference type="InterPro" id="IPR001789">
    <property type="entry name" value="Sig_transdc_resp-reg_receiver"/>
</dbReference>
<dbReference type="GO" id="GO:0005886">
    <property type="term" value="C:plasma membrane"/>
    <property type="evidence" value="ECO:0007669"/>
    <property type="project" value="UniProtKB-SubCell"/>
</dbReference>
<name>A0AAN1XWR8_UNVUL</name>
<evidence type="ECO:0000256" key="12">
    <source>
        <dbReference type="ARBA" id="ARBA00022989"/>
    </source>
</evidence>
<keyword evidence="6 16" id="KW-0597">Phosphoprotein</keyword>
<dbReference type="Gene3D" id="3.40.50.2300">
    <property type="match status" value="2"/>
</dbReference>
<evidence type="ECO:0000256" key="10">
    <source>
        <dbReference type="ARBA" id="ARBA00022777"/>
    </source>
</evidence>
<evidence type="ECO:0000313" key="22">
    <source>
        <dbReference type="Proteomes" id="UP001317532"/>
    </source>
</evidence>
<dbReference type="Proteomes" id="UP001317532">
    <property type="component" value="Chromosome"/>
</dbReference>
<dbReference type="PANTHER" id="PTHR45339:SF1">
    <property type="entry name" value="HYBRID SIGNAL TRANSDUCTION HISTIDINE KINASE J"/>
    <property type="match status" value="1"/>
</dbReference>
<feature type="transmembrane region" description="Helical" evidence="17">
    <location>
        <begin position="179"/>
        <end position="199"/>
    </location>
</feature>
<dbReference type="Gene3D" id="6.10.340.10">
    <property type="match status" value="1"/>
</dbReference>
<evidence type="ECO:0000256" key="13">
    <source>
        <dbReference type="ARBA" id="ARBA00023012"/>
    </source>
</evidence>
<keyword evidence="9" id="KW-0547">Nucleotide-binding</keyword>
<dbReference type="Gene3D" id="1.10.287.130">
    <property type="match status" value="1"/>
</dbReference>
<evidence type="ECO:0000256" key="17">
    <source>
        <dbReference type="SAM" id="Phobius"/>
    </source>
</evidence>
<dbReference type="Pfam" id="PF00072">
    <property type="entry name" value="Response_reg"/>
    <property type="match status" value="2"/>
</dbReference>
<keyword evidence="7" id="KW-0808">Transferase</keyword>
<keyword evidence="8 17" id="KW-0812">Transmembrane</keyword>
<keyword evidence="12 17" id="KW-1133">Transmembrane helix</keyword>
<evidence type="ECO:0000256" key="3">
    <source>
        <dbReference type="ARBA" id="ARBA00006402"/>
    </source>
</evidence>
<organism evidence="21 22">
    <name type="scientific">Vulcanimicrobium alpinum</name>
    <dbReference type="NCBI Taxonomy" id="3016050"/>
    <lineage>
        <taxon>Bacteria</taxon>
        <taxon>Bacillati</taxon>
        <taxon>Vulcanimicrobiota</taxon>
        <taxon>Vulcanimicrobiia</taxon>
        <taxon>Vulcanimicrobiales</taxon>
        <taxon>Vulcanimicrobiaceae</taxon>
        <taxon>Vulcanimicrobium</taxon>
    </lineage>
</organism>
<evidence type="ECO:0000256" key="11">
    <source>
        <dbReference type="ARBA" id="ARBA00022840"/>
    </source>
</evidence>
<comment type="subcellular location">
    <subcellularLocation>
        <location evidence="2">Cell membrane</location>
        <topology evidence="2">Multi-pass membrane protein</topology>
    </subcellularLocation>
</comment>
<keyword evidence="11" id="KW-0067">ATP-binding</keyword>
<proteinExistence type="inferred from homology"/>
<dbReference type="CDD" id="cd17546">
    <property type="entry name" value="REC_hyHK_CKI1_RcsC-like"/>
    <property type="match status" value="2"/>
</dbReference>
<dbReference type="InterPro" id="IPR036890">
    <property type="entry name" value="HATPase_C_sf"/>
</dbReference>
<dbReference type="SMART" id="SM00388">
    <property type="entry name" value="HisKA"/>
    <property type="match status" value="1"/>
</dbReference>
<dbReference type="KEGG" id="vab:WPS_16900"/>
<keyword evidence="14 17" id="KW-0472">Membrane</keyword>
<evidence type="ECO:0000259" key="19">
    <source>
        <dbReference type="PROSITE" id="PS50110"/>
    </source>
</evidence>
<dbReference type="InterPro" id="IPR003594">
    <property type="entry name" value="HATPase_dom"/>
</dbReference>
<comment type="similarity">
    <text evidence="3">In the N-terminal section; belongs to the phytochrome family.</text>
</comment>
<dbReference type="SMART" id="SM00448">
    <property type="entry name" value="REC"/>
    <property type="match status" value="2"/>
</dbReference>
<dbReference type="Gene3D" id="3.30.565.10">
    <property type="entry name" value="Histidine kinase-like ATPase, C-terminal domain"/>
    <property type="match status" value="1"/>
</dbReference>
<dbReference type="PANTHER" id="PTHR45339">
    <property type="entry name" value="HYBRID SIGNAL TRANSDUCTION HISTIDINE KINASE J"/>
    <property type="match status" value="1"/>
</dbReference>
<evidence type="ECO:0000256" key="14">
    <source>
        <dbReference type="ARBA" id="ARBA00023136"/>
    </source>
</evidence>
<dbReference type="PROSITE" id="PS50109">
    <property type="entry name" value="HIS_KIN"/>
    <property type="match status" value="1"/>
</dbReference>
<dbReference type="GO" id="GO:0005524">
    <property type="term" value="F:ATP binding"/>
    <property type="evidence" value="ECO:0007669"/>
    <property type="project" value="UniProtKB-KW"/>
</dbReference>
<protein>
    <recommendedName>
        <fullName evidence="15">Circadian input-output histidine kinase CikA</fullName>
        <ecNumber evidence="4">2.7.13.3</ecNumber>
    </recommendedName>
</protein>
<evidence type="ECO:0000256" key="4">
    <source>
        <dbReference type="ARBA" id="ARBA00012438"/>
    </source>
</evidence>
<evidence type="ECO:0000313" key="21">
    <source>
        <dbReference type="EMBL" id="BDE06414.1"/>
    </source>
</evidence>
<evidence type="ECO:0000256" key="6">
    <source>
        <dbReference type="ARBA" id="ARBA00022553"/>
    </source>
</evidence>
<dbReference type="InterPro" id="IPR011006">
    <property type="entry name" value="CheY-like_superfamily"/>
</dbReference>
<dbReference type="SUPFAM" id="SSF55874">
    <property type="entry name" value="ATPase domain of HSP90 chaperone/DNA topoisomerase II/histidine kinase"/>
    <property type="match status" value="1"/>
</dbReference>
<dbReference type="PRINTS" id="PR00344">
    <property type="entry name" value="BCTRLSENSOR"/>
</dbReference>
<comment type="catalytic activity">
    <reaction evidence="1">
        <text>ATP + protein L-histidine = ADP + protein N-phospho-L-histidine.</text>
        <dbReference type="EC" id="2.7.13.3"/>
    </reaction>
</comment>
<keyword evidence="22" id="KW-1185">Reference proteome</keyword>
<dbReference type="Pfam" id="PF00512">
    <property type="entry name" value="HisKA"/>
    <property type="match status" value="1"/>
</dbReference>
<dbReference type="FunFam" id="1.10.287.130:FF:000003">
    <property type="entry name" value="Histidine kinase"/>
    <property type="match status" value="1"/>
</dbReference>
<evidence type="ECO:0000259" key="18">
    <source>
        <dbReference type="PROSITE" id="PS50109"/>
    </source>
</evidence>
<dbReference type="AlphaFoldDB" id="A0AAN1XWR8"/>
<evidence type="ECO:0000259" key="20">
    <source>
        <dbReference type="PROSITE" id="PS50885"/>
    </source>
</evidence>
<dbReference type="InterPro" id="IPR005467">
    <property type="entry name" value="His_kinase_dom"/>
</dbReference>
<dbReference type="CDD" id="cd00082">
    <property type="entry name" value="HisKA"/>
    <property type="match status" value="1"/>
</dbReference>
<dbReference type="InterPro" id="IPR003661">
    <property type="entry name" value="HisK_dim/P_dom"/>
</dbReference>
<keyword evidence="10" id="KW-0418">Kinase</keyword>
<feature type="modified residue" description="4-aspartylphosphate" evidence="16">
    <location>
        <position position="568"/>
    </location>
</feature>
<dbReference type="SUPFAM" id="SSF47384">
    <property type="entry name" value="Homodimeric domain of signal transducing histidine kinase"/>
    <property type="match status" value="1"/>
</dbReference>
<feature type="modified residue" description="4-aspartylphosphate" evidence="16">
    <location>
        <position position="706"/>
    </location>
</feature>
<evidence type="ECO:0000256" key="2">
    <source>
        <dbReference type="ARBA" id="ARBA00004651"/>
    </source>
</evidence>
<dbReference type="Pfam" id="PF02518">
    <property type="entry name" value="HATPase_c"/>
    <property type="match status" value="1"/>
</dbReference>
<dbReference type="GO" id="GO:0000155">
    <property type="term" value="F:phosphorelay sensor kinase activity"/>
    <property type="evidence" value="ECO:0007669"/>
    <property type="project" value="InterPro"/>
</dbReference>